<organism evidence="2 3">
    <name type="scientific">Symbiodinium necroappetens</name>
    <dbReference type="NCBI Taxonomy" id="1628268"/>
    <lineage>
        <taxon>Eukaryota</taxon>
        <taxon>Sar</taxon>
        <taxon>Alveolata</taxon>
        <taxon>Dinophyceae</taxon>
        <taxon>Suessiales</taxon>
        <taxon>Symbiodiniaceae</taxon>
        <taxon>Symbiodinium</taxon>
    </lineage>
</organism>
<protein>
    <submittedName>
        <fullName evidence="2">Nipblb protein</fullName>
    </submittedName>
</protein>
<keyword evidence="3" id="KW-1185">Reference proteome</keyword>
<reference evidence="2" key="1">
    <citation type="submission" date="2021-02" db="EMBL/GenBank/DDBJ databases">
        <authorList>
            <person name="Dougan E. K."/>
            <person name="Rhodes N."/>
            <person name="Thang M."/>
            <person name="Chan C."/>
        </authorList>
    </citation>
    <scope>NUCLEOTIDE SEQUENCE</scope>
</reference>
<feature type="region of interest" description="Disordered" evidence="1">
    <location>
        <begin position="36"/>
        <end position="67"/>
    </location>
</feature>
<gene>
    <name evidence="2" type="primary">nipblb</name>
    <name evidence="2" type="ORF">SNEC2469_LOCUS11190</name>
</gene>
<evidence type="ECO:0000256" key="1">
    <source>
        <dbReference type="SAM" id="MobiDB-lite"/>
    </source>
</evidence>
<comment type="caution">
    <text evidence="2">The sequence shown here is derived from an EMBL/GenBank/DDBJ whole genome shotgun (WGS) entry which is preliminary data.</text>
</comment>
<evidence type="ECO:0000313" key="3">
    <source>
        <dbReference type="Proteomes" id="UP000601435"/>
    </source>
</evidence>
<feature type="compositionally biased region" description="Acidic residues" evidence="1">
    <location>
        <begin position="57"/>
        <end position="67"/>
    </location>
</feature>
<accession>A0A812QX67</accession>
<name>A0A812QX67_9DINO</name>
<dbReference type="Proteomes" id="UP000601435">
    <property type="component" value="Unassembled WGS sequence"/>
</dbReference>
<dbReference type="EMBL" id="CAJNJA010017763">
    <property type="protein sequence ID" value="CAE7407507.1"/>
    <property type="molecule type" value="Genomic_DNA"/>
</dbReference>
<dbReference type="AlphaFoldDB" id="A0A812QX67"/>
<sequence>MEMEAHTLADSLKLVPAFSPKLAKHTASAKIEAITSEETNDDYTGHWKLPQVPQGQSEEDAADEEDQSLDIWIGDPGNTFETVPKEYKVRRQQRQELREEMNQVLNNWLRKHGFS</sequence>
<dbReference type="OrthoDB" id="539213at2759"/>
<evidence type="ECO:0000313" key="2">
    <source>
        <dbReference type="EMBL" id="CAE7407507.1"/>
    </source>
</evidence>
<proteinExistence type="predicted"/>
<feature type="non-terminal residue" evidence="2">
    <location>
        <position position="1"/>
    </location>
</feature>